<comment type="caution">
    <text evidence="1">The sequence shown here is derived from an EMBL/GenBank/DDBJ whole genome shotgun (WGS) entry which is preliminary data.</text>
</comment>
<dbReference type="RefSeq" id="WP_189189938.1">
    <property type="nucleotide sequence ID" value="NZ_BMMM01000014.1"/>
</dbReference>
<evidence type="ECO:0000313" key="2">
    <source>
        <dbReference type="Proteomes" id="UP000600365"/>
    </source>
</evidence>
<reference evidence="1 2" key="1">
    <citation type="journal article" date="2014" name="Int. J. Syst. Evol. Microbiol.">
        <title>Complete genome sequence of Corynebacterium casei LMG S-19264T (=DSM 44701T), isolated from a smear-ripened cheese.</title>
        <authorList>
            <consortium name="US DOE Joint Genome Institute (JGI-PGF)"/>
            <person name="Walter F."/>
            <person name="Albersmeier A."/>
            <person name="Kalinowski J."/>
            <person name="Ruckert C."/>
        </authorList>
    </citation>
    <scope>NUCLEOTIDE SEQUENCE [LARGE SCALE GENOMIC DNA]</scope>
    <source>
        <strain evidence="1 2">CGMCC 4.7111</strain>
    </source>
</reference>
<dbReference type="Proteomes" id="UP000600365">
    <property type="component" value="Unassembled WGS sequence"/>
</dbReference>
<evidence type="ECO:0000313" key="1">
    <source>
        <dbReference type="EMBL" id="GGN81576.1"/>
    </source>
</evidence>
<keyword evidence="2" id="KW-1185">Reference proteome</keyword>
<dbReference type="PROSITE" id="PS51257">
    <property type="entry name" value="PROKAR_LIPOPROTEIN"/>
    <property type="match status" value="1"/>
</dbReference>
<accession>A0A917YAR8</accession>
<gene>
    <name evidence="1" type="ORF">GCM10011579_068320</name>
</gene>
<sequence>MKTTIEYDGHVFSTRDVLDESDPEFIVPVGLVAACSCGWLGASAAPGMEGKGGYQGGEAHVITDEEGEAERAATAEWRDEHIIFIEDSAIPAALAKHIRDVGEQLDALIQADKPMAALAAIRLSEGNFARQARDAALRASYLDHSWSQIGEALGISKQAAWERYGKVRPEAGR</sequence>
<dbReference type="EMBL" id="BMMM01000014">
    <property type="protein sequence ID" value="GGN81576.1"/>
    <property type="molecule type" value="Genomic_DNA"/>
</dbReference>
<protein>
    <submittedName>
        <fullName evidence="1">Uncharacterized protein</fullName>
    </submittedName>
</protein>
<proteinExistence type="predicted"/>
<dbReference type="AlphaFoldDB" id="A0A917YAR8"/>
<organism evidence="1 2">
    <name type="scientific">Streptomyces albiflavescens</name>
    <dbReference type="NCBI Taxonomy" id="1623582"/>
    <lineage>
        <taxon>Bacteria</taxon>
        <taxon>Bacillati</taxon>
        <taxon>Actinomycetota</taxon>
        <taxon>Actinomycetes</taxon>
        <taxon>Kitasatosporales</taxon>
        <taxon>Streptomycetaceae</taxon>
        <taxon>Streptomyces</taxon>
    </lineage>
</organism>
<name>A0A917YAR8_9ACTN</name>